<dbReference type="InterPro" id="IPR045183">
    <property type="entry name" value="Ebi-like"/>
</dbReference>
<dbReference type="Gene3D" id="1.20.960.30">
    <property type="match status" value="1"/>
</dbReference>
<accession>A0AAW0FMK8</accession>
<comment type="caution">
    <text evidence="7">The sequence shown here is derived from an EMBL/GenBank/DDBJ whole genome shotgun (WGS) entry which is preliminary data.</text>
</comment>
<keyword evidence="4" id="KW-0539">Nucleus</keyword>
<feature type="repeat" description="WD" evidence="5">
    <location>
        <begin position="302"/>
        <end position="343"/>
    </location>
</feature>
<dbReference type="SMART" id="SM00320">
    <property type="entry name" value="WD40"/>
    <property type="match status" value="7"/>
</dbReference>
<feature type="compositionally biased region" description="Basic and acidic residues" evidence="6">
    <location>
        <begin position="132"/>
        <end position="155"/>
    </location>
</feature>
<dbReference type="EMBL" id="JASBNA010000048">
    <property type="protein sequence ID" value="KAK7680552.1"/>
    <property type="molecule type" value="Genomic_DNA"/>
</dbReference>
<dbReference type="PROSITE" id="PS50896">
    <property type="entry name" value="LISH"/>
    <property type="match status" value="1"/>
</dbReference>
<dbReference type="InterPro" id="IPR020472">
    <property type="entry name" value="WD40_PAC1"/>
</dbReference>
<organism evidence="7 8">
    <name type="scientific">Cerrena zonata</name>
    <dbReference type="NCBI Taxonomy" id="2478898"/>
    <lineage>
        <taxon>Eukaryota</taxon>
        <taxon>Fungi</taxon>
        <taxon>Dikarya</taxon>
        <taxon>Basidiomycota</taxon>
        <taxon>Agaricomycotina</taxon>
        <taxon>Agaricomycetes</taxon>
        <taxon>Polyporales</taxon>
        <taxon>Cerrenaceae</taxon>
        <taxon>Cerrena</taxon>
    </lineage>
</organism>
<evidence type="ECO:0000313" key="7">
    <source>
        <dbReference type="EMBL" id="KAK7680552.1"/>
    </source>
</evidence>
<feature type="repeat" description="WD" evidence="5">
    <location>
        <begin position="385"/>
        <end position="419"/>
    </location>
</feature>
<dbReference type="Proteomes" id="UP001385951">
    <property type="component" value="Unassembled WGS sequence"/>
</dbReference>
<proteinExistence type="predicted"/>
<evidence type="ECO:0000313" key="8">
    <source>
        <dbReference type="Proteomes" id="UP001385951"/>
    </source>
</evidence>
<feature type="compositionally biased region" description="Polar residues" evidence="6">
    <location>
        <begin position="118"/>
        <end position="131"/>
    </location>
</feature>
<dbReference type="InterPro" id="IPR006594">
    <property type="entry name" value="LisH"/>
</dbReference>
<feature type="region of interest" description="Disordered" evidence="6">
    <location>
        <begin position="114"/>
        <end position="177"/>
    </location>
</feature>
<keyword evidence="8" id="KW-1185">Reference proteome</keyword>
<keyword evidence="2 5" id="KW-0853">WD repeat</keyword>
<evidence type="ECO:0000256" key="4">
    <source>
        <dbReference type="ARBA" id="ARBA00023242"/>
    </source>
</evidence>
<reference evidence="7 8" key="1">
    <citation type="submission" date="2022-09" db="EMBL/GenBank/DDBJ databases">
        <authorList>
            <person name="Palmer J.M."/>
        </authorList>
    </citation>
    <scope>NUCLEOTIDE SEQUENCE [LARGE SCALE GENOMIC DNA]</scope>
    <source>
        <strain evidence="7 8">DSM 7382</strain>
    </source>
</reference>
<evidence type="ECO:0008006" key="9">
    <source>
        <dbReference type="Google" id="ProtNLM"/>
    </source>
</evidence>
<dbReference type="AlphaFoldDB" id="A0AAW0FMK8"/>
<feature type="repeat" description="WD" evidence="5">
    <location>
        <begin position="479"/>
        <end position="520"/>
    </location>
</feature>
<feature type="repeat" description="WD" evidence="5">
    <location>
        <begin position="207"/>
        <end position="241"/>
    </location>
</feature>
<feature type="compositionally biased region" description="Polar residues" evidence="6">
    <location>
        <begin position="161"/>
        <end position="174"/>
    </location>
</feature>
<feature type="repeat" description="WD" evidence="5">
    <location>
        <begin position="434"/>
        <end position="478"/>
    </location>
</feature>
<protein>
    <recommendedName>
        <fullName evidence="9">WD40 repeat-like protein</fullName>
    </recommendedName>
</protein>
<dbReference type="InterPro" id="IPR015943">
    <property type="entry name" value="WD40/YVTN_repeat-like_dom_sf"/>
</dbReference>
<dbReference type="GO" id="GO:0006357">
    <property type="term" value="P:regulation of transcription by RNA polymerase II"/>
    <property type="evidence" value="ECO:0007669"/>
    <property type="project" value="TreeGrafter"/>
</dbReference>
<dbReference type="PANTHER" id="PTHR22846:SF2">
    <property type="entry name" value="F-BOX-LIKE_WD REPEAT-CONTAINING PROTEIN EBI"/>
    <property type="match status" value="1"/>
</dbReference>
<gene>
    <name evidence="7" type="ORF">QCA50_016333</name>
</gene>
<evidence type="ECO:0000256" key="1">
    <source>
        <dbReference type="ARBA" id="ARBA00004123"/>
    </source>
</evidence>
<dbReference type="InterPro" id="IPR001680">
    <property type="entry name" value="WD40_rpt"/>
</dbReference>
<dbReference type="PROSITE" id="PS00678">
    <property type="entry name" value="WD_REPEATS_1"/>
    <property type="match status" value="2"/>
</dbReference>
<name>A0AAW0FMK8_9APHY</name>
<dbReference type="InterPro" id="IPR019775">
    <property type="entry name" value="WD40_repeat_CS"/>
</dbReference>
<dbReference type="CDD" id="cd00200">
    <property type="entry name" value="WD40"/>
    <property type="match status" value="1"/>
</dbReference>
<dbReference type="GO" id="GO:0003714">
    <property type="term" value="F:transcription corepressor activity"/>
    <property type="evidence" value="ECO:0007669"/>
    <property type="project" value="InterPro"/>
</dbReference>
<dbReference type="GO" id="GO:0034967">
    <property type="term" value="C:Set3 complex"/>
    <property type="evidence" value="ECO:0007669"/>
    <property type="project" value="TreeGrafter"/>
</dbReference>
<dbReference type="PROSITE" id="PS50082">
    <property type="entry name" value="WD_REPEATS_2"/>
    <property type="match status" value="5"/>
</dbReference>
<evidence type="ECO:0000256" key="3">
    <source>
        <dbReference type="ARBA" id="ARBA00022737"/>
    </source>
</evidence>
<keyword evidence="3" id="KW-0677">Repeat</keyword>
<comment type="subcellular location">
    <subcellularLocation>
        <location evidence="1">Nucleus</location>
    </subcellularLocation>
</comment>
<dbReference type="InterPro" id="IPR036322">
    <property type="entry name" value="WD40_repeat_dom_sf"/>
</dbReference>
<evidence type="ECO:0000256" key="6">
    <source>
        <dbReference type="SAM" id="MobiDB-lite"/>
    </source>
</evidence>
<dbReference type="Gene3D" id="2.130.10.10">
    <property type="entry name" value="YVTN repeat-like/Quinoprotein amine dehydrogenase"/>
    <property type="match status" value="1"/>
</dbReference>
<dbReference type="PRINTS" id="PR00320">
    <property type="entry name" value="GPROTEINBRPT"/>
</dbReference>
<dbReference type="SUPFAM" id="SSF50978">
    <property type="entry name" value="WD40 repeat-like"/>
    <property type="match status" value="1"/>
</dbReference>
<evidence type="ECO:0000256" key="5">
    <source>
        <dbReference type="PROSITE-ProRule" id="PRU00221"/>
    </source>
</evidence>
<dbReference type="Pfam" id="PF00400">
    <property type="entry name" value="WD40"/>
    <property type="match status" value="6"/>
</dbReference>
<sequence length="565" mass="62521">MATDKMMQPPITITADEVNCLIHAYFEDSGFQHSAFVLRAEGHLERSPHMSKQVARGELVYLLSKALLYTEVEAHWRGNAMTSNCTASFSLLDKHTCSLDSSLKATVTLNPPLPSDIPLNNLNPAPMSNGSLDKRKSSQLDVDDSSRAKRARTEDSMEIDSVTSTAPQTKQSTPAPLMSGDVSAVLHQKLSKGSHLRDSNFDAINILPGHKAEVFVCSWNPKNVNQLATGSKDTIVHLWNLHQPDPDGPITSDAPLIPHLPTAEQGDITSLDWNENGTLLAFGSYDATLRICTPTSEVYFSKEQHQGPIFATRFSKSGKWLLTASLDGSVCLWDIPAKQLHSQYNLHSAYCLDIEWLAEDLFASCGADGKIHIMRIQQMTPLKTLIGHENEVNQIKYNPEKCLLASCSDDKTARIWQMDDIFHPGTSVNPPKVLRGHAKNVNSILWHPKMEEHTIAATASVDGSCRLWDSVTGDCLRIFDNSQGSIFTVTWSPDCRWLATGSGDGWLNIYDAKTHEKKWSWSAGEYNAVFEIDWEQNETVNRLALALGSSQVSIIDISRLPALKS</sequence>
<dbReference type="PROSITE" id="PS50294">
    <property type="entry name" value="WD_REPEATS_REGION"/>
    <property type="match status" value="4"/>
</dbReference>
<evidence type="ECO:0000256" key="2">
    <source>
        <dbReference type="ARBA" id="ARBA00022574"/>
    </source>
</evidence>
<dbReference type="PANTHER" id="PTHR22846">
    <property type="entry name" value="WD40 REPEAT PROTEIN"/>
    <property type="match status" value="1"/>
</dbReference>